<evidence type="ECO:0000313" key="4">
    <source>
        <dbReference type="EMBL" id="KAE9273969.1"/>
    </source>
</evidence>
<dbReference type="SUPFAM" id="SSF54585">
    <property type="entry name" value="Cdc48 domain 2-like"/>
    <property type="match status" value="1"/>
</dbReference>
<comment type="caution">
    <text evidence="4">The sequence shown here is derived from an EMBL/GenBank/DDBJ whole genome shotgun (WGS) entry which is preliminary data.</text>
</comment>
<proteinExistence type="predicted"/>
<dbReference type="InterPro" id="IPR029067">
    <property type="entry name" value="CDC48_domain_2-like_sf"/>
</dbReference>
<organism evidence="4 5">
    <name type="scientific">Phytophthora rubi</name>
    <dbReference type="NCBI Taxonomy" id="129364"/>
    <lineage>
        <taxon>Eukaryota</taxon>
        <taxon>Sar</taxon>
        <taxon>Stramenopiles</taxon>
        <taxon>Oomycota</taxon>
        <taxon>Peronosporomycetes</taxon>
        <taxon>Peronosporales</taxon>
        <taxon>Peronosporaceae</taxon>
        <taxon>Phytophthora</taxon>
    </lineage>
</organism>
<dbReference type="Gene3D" id="2.40.40.20">
    <property type="match status" value="1"/>
</dbReference>
<dbReference type="InterPro" id="IPR003338">
    <property type="entry name" value="CDC4_N-term_subdom"/>
</dbReference>
<evidence type="ECO:0000259" key="3">
    <source>
        <dbReference type="SMART" id="SM01072"/>
    </source>
</evidence>
<dbReference type="SUPFAM" id="SSF50692">
    <property type="entry name" value="ADC-like"/>
    <property type="match status" value="1"/>
</dbReference>
<dbReference type="Gene3D" id="3.10.330.10">
    <property type="match status" value="1"/>
</dbReference>
<dbReference type="SMART" id="SM01072">
    <property type="entry name" value="CDC48_2"/>
    <property type="match status" value="1"/>
</dbReference>
<keyword evidence="2" id="KW-0067">ATP-binding</keyword>
<evidence type="ECO:0000256" key="1">
    <source>
        <dbReference type="ARBA" id="ARBA00022741"/>
    </source>
</evidence>
<dbReference type="AlphaFoldDB" id="A0A6A4BHP1"/>
<dbReference type="EMBL" id="QXFT01005155">
    <property type="protein sequence ID" value="KAE9273969.1"/>
    <property type="molecule type" value="Genomic_DNA"/>
</dbReference>
<dbReference type="Pfam" id="PF02933">
    <property type="entry name" value="CDC48_2"/>
    <property type="match status" value="1"/>
</dbReference>
<feature type="domain" description="CDC48" evidence="3">
    <location>
        <begin position="101"/>
        <end position="170"/>
    </location>
</feature>
<protein>
    <recommendedName>
        <fullName evidence="3">CDC48 domain-containing protein</fullName>
    </recommendedName>
</protein>
<evidence type="ECO:0000313" key="5">
    <source>
        <dbReference type="Proteomes" id="UP000434957"/>
    </source>
</evidence>
<name>A0A6A4BHP1_9STRA</name>
<keyword evidence="5" id="KW-1185">Reference proteome</keyword>
<dbReference type="InterPro" id="IPR004201">
    <property type="entry name" value="Cdc48_dom2"/>
</dbReference>
<dbReference type="FunFam" id="3.10.330.10:FF:000001">
    <property type="entry name" value="Cell division control 48"/>
    <property type="match status" value="1"/>
</dbReference>
<accession>A0A6A4BHP1</accession>
<reference evidence="4 5" key="1">
    <citation type="submission" date="2018-08" db="EMBL/GenBank/DDBJ databases">
        <title>Genomic investigation of the strawberry pathogen Phytophthora fragariae indicates pathogenicity is determined by transcriptional variation in three key races.</title>
        <authorList>
            <person name="Adams T.M."/>
            <person name="Armitage A.D."/>
            <person name="Sobczyk M.K."/>
            <person name="Bates H.J."/>
            <person name="Dunwell J.M."/>
            <person name="Nellist C.F."/>
            <person name="Harrison R.J."/>
        </authorList>
    </citation>
    <scope>NUCLEOTIDE SEQUENCE [LARGE SCALE GENOMIC DNA]</scope>
    <source>
        <strain evidence="4 5">SCRP333</strain>
    </source>
</reference>
<dbReference type="GO" id="GO:0005524">
    <property type="term" value="F:ATP binding"/>
    <property type="evidence" value="ECO:0007669"/>
    <property type="project" value="UniProtKB-KW"/>
</dbReference>
<evidence type="ECO:0000256" key="2">
    <source>
        <dbReference type="ARBA" id="ARBA00022840"/>
    </source>
</evidence>
<dbReference type="Pfam" id="PF02359">
    <property type="entry name" value="CDC48_N"/>
    <property type="match status" value="1"/>
</dbReference>
<sequence length="174" mass="19410">MDRQFCWREASWRRWASPTAMGIAHGDVLLLTGGGRKTVAVAHLDESDQAQSGTARLSTIMRRNLHLDINDDVTVTSLGDDVSNGKFIRVLPIDDTVDEVRIDENLFDNYLRPYFAGAFRPVHVGDLFLVTSLVDGDPDVEFVVVETDPKPYCVVGPKTDIFYNGPPMSRQDVL</sequence>
<keyword evidence="1" id="KW-0547">Nucleotide-binding</keyword>
<dbReference type="InterPro" id="IPR009010">
    <property type="entry name" value="Asp_de-COase-like_dom_sf"/>
</dbReference>
<dbReference type="Proteomes" id="UP000434957">
    <property type="component" value="Unassembled WGS sequence"/>
</dbReference>
<gene>
    <name evidence="4" type="ORF">PR003_g29747</name>
</gene>